<dbReference type="Pfam" id="PF01593">
    <property type="entry name" value="Amino_oxidase"/>
    <property type="match status" value="1"/>
</dbReference>
<dbReference type="Gene3D" id="1.10.3110.10">
    <property type="entry name" value="protoporphyrinogen ix oxidase, domain 3"/>
    <property type="match status" value="1"/>
</dbReference>
<feature type="binding site" evidence="3">
    <location>
        <begin position="47"/>
        <end position="48"/>
    </location>
    <ligand>
        <name>FAD</name>
        <dbReference type="ChEBI" id="CHEBI:57692"/>
    </ligand>
</feature>
<dbReference type="InterPro" id="IPR001613">
    <property type="entry name" value="Flavin_amine_oxidase"/>
</dbReference>
<evidence type="ECO:0000259" key="4">
    <source>
        <dbReference type="Pfam" id="PF01593"/>
    </source>
</evidence>
<keyword evidence="6" id="KW-1185">Reference proteome</keyword>
<comment type="cofactor">
    <cofactor evidence="1">
        <name>FAD</name>
        <dbReference type="ChEBI" id="CHEBI:57692"/>
    </cofactor>
</comment>
<evidence type="ECO:0000256" key="3">
    <source>
        <dbReference type="PIRSR" id="PIRSR601613-1"/>
    </source>
</evidence>
<evidence type="ECO:0000256" key="1">
    <source>
        <dbReference type="ARBA" id="ARBA00001974"/>
    </source>
</evidence>
<dbReference type="Gene3D" id="3.50.50.60">
    <property type="entry name" value="FAD/NAD(P)-binding domain"/>
    <property type="match status" value="1"/>
</dbReference>
<dbReference type="PANTHER" id="PTHR42923:SF3">
    <property type="entry name" value="PROTOPORPHYRINOGEN OXIDASE"/>
    <property type="match status" value="1"/>
</dbReference>
<organism evidence="5 6">
    <name type="scientific">Actinomadura hallensis</name>
    <dbReference type="NCBI Taxonomy" id="337895"/>
    <lineage>
        <taxon>Bacteria</taxon>
        <taxon>Bacillati</taxon>
        <taxon>Actinomycetota</taxon>
        <taxon>Actinomycetes</taxon>
        <taxon>Streptosporangiales</taxon>
        <taxon>Thermomonosporaceae</taxon>
        <taxon>Actinomadura</taxon>
    </lineage>
</organism>
<accession>A0A543I929</accession>
<dbReference type="InterPro" id="IPR002937">
    <property type="entry name" value="Amino_oxidase"/>
</dbReference>
<reference evidence="5 6" key="1">
    <citation type="submission" date="2019-06" db="EMBL/GenBank/DDBJ databases">
        <title>Sequencing the genomes of 1000 actinobacteria strains.</title>
        <authorList>
            <person name="Klenk H.-P."/>
        </authorList>
    </citation>
    <scope>NUCLEOTIDE SEQUENCE [LARGE SCALE GENOMIC DNA]</scope>
    <source>
        <strain evidence="5 6">DSM 45043</strain>
    </source>
</reference>
<dbReference type="Gene3D" id="3.90.660.20">
    <property type="entry name" value="Protoporphyrinogen oxidase, mitochondrial, domain 2"/>
    <property type="match status" value="1"/>
</dbReference>
<dbReference type="Proteomes" id="UP000316706">
    <property type="component" value="Unassembled WGS sequence"/>
</dbReference>
<dbReference type="InterPro" id="IPR036188">
    <property type="entry name" value="FAD/NAD-bd_sf"/>
</dbReference>
<gene>
    <name evidence="5" type="ORF">FHX41_0654</name>
</gene>
<feature type="binding site" evidence="3">
    <location>
        <position position="240"/>
    </location>
    <ligand>
        <name>FAD</name>
        <dbReference type="ChEBI" id="CHEBI:57692"/>
    </ligand>
</feature>
<evidence type="ECO:0000313" key="6">
    <source>
        <dbReference type="Proteomes" id="UP000316706"/>
    </source>
</evidence>
<dbReference type="RefSeq" id="WP_246077004.1">
    <property type="nucleotide sequence ID" value="NZ_VFPO01000001.1"/>
</dbReference>
<proteinExistence type="predicted"/>
<comment type="caution">
    <text evidence="5">The sequence shown here is derived from an EMBL/GenBank/DDBJ whole genome shotgun (WGS) entry which is preliminary data.</text>
</comment>
<dbReference type="SUPFAM" id="SSF54373">
    <property type="entry name" value="FAD-linked reductases, C-terminal domain"/>
    <property type="match status" value="1"/>
</dbReference>
<dbReference type="EMBL" id="VFPO01000001">
    <property type="protein sequence ID" value="TQM67057.1"/>
    <property type="molecule type" value="Genomic_DNA"/>
</dbReference>
<feature type="domain" description="Amine oxidase" evidence="4">
    <location>
        <begin position="27"/>
        <end position="449"/>
    </location>
</feature>
<dbReference type="GO" id="GO:0016491">
    <property type="term" value="F:oxidoreductase activity"/>
    <property type="evidence" value="ECO:0007669"/>
    <property type="project" value="UniProtKB-KW"/>
</dbReference>
<protein>
    <submittedName>
        <fullName evidence="5">Oxygen-dependent protoporphyrinogen oxidase</fullName>
    </submittedName>
</protein>
<dbReference type="PANTHER" id="PTHR42923">
    <property type="entry name" value="PROTOPORPHYRINOGEN OXIDASE"/>
    <property type="match status" value="1"/>
</dbReference>
<evidence type="ECO:0000256" key="2">
    <source>
        <dbReference type="ARBA" id="ARBA00023002"/>
    </source>
</evidence>
<dbReference type="PRINTS" id="PR00757">
    <property type="entry name" value="AMINEOXDASEF"/>
</dbReference>
<name>A0A543I929_9ACTN</name>
<sequence length="469" mass="49479">MTRPIAERGGLALDVPLPDVVVVGAGLAGLATAHALAQQGRTVRVLEAAGAVGGRMRTVREHGCLIDTGAATFPGRGGHPAIWRLVAALGLDRDPASVPPVRDALAVWRGGRARPNAGRPLGLVTGAGLSPRARLDLVRLRARLARVDELDPDHPERARIAEETLADLLRPYHPDLYDYLVHPMAAGFFGWDPRRSAAAPFAAHLAACGGSHTWRAHRDGMDALARALASRLDVTTDHPVTRVTCDGGLVQVESPRGTVTARAAVLAVPAPVAAGLYDERRPAAREFLAACGYTPMLRVSVVLDRPPVPRAGRPSYATLIPEAEDSLLGVITLEHLKHPGRAPGGRGLVTLVPSPRGCRELLGAPDRAVVQRLAARAARFLPGLPADPPRALVHRFRYGLPEATPRALKLRGAFAARPVGAVEYAGDWVSLRPCAEGAAASAALAAERIGAHLSPERRAAAGSRSGERR</sequence>
<evidence type="ECO:0000313" key="5">
    <source>
        <dbReference type="EMBL" id="TQM67057.1"/>
    </source>
</evidence>
<dbReference type="AlphaFoldDB" id="A0A543I929"/>
<keyword evidence="2" id="KW-0560">Oxidoreductase</keyword>
<dbReference type="InterPro" id="IPR050464">
    <property type="entry name" value="Zeta_carotene_desat/Oxidored"/>
</dbReference>
<dbReference type="SUPFAM" id="SSF51905">
    <property type="entry name" value="FAD/NAD(P)-binding domain"/>
    <property type="match status" value="1"/>
</dbReference>